<sequence length="354" mass="39854">MADVKSMLVLAQKEHEERLEAAEKAGDRPAEKEPAGAHADVQAPPPKDDPKPLVSDRVLLTALILKKDAEAAECRKKIHGILLGVPADDNEDRLARDLCRIRAVDPKNKHTDGYWRAAEDVEKMLDEAYAEYRKRGEKADGEGNRAEQAHATREGGSWGDAVTETMQVKNARLARGKGAASTAVMQAREEQLENRRKGKLIFWSDCRPQKDFERKIHSEDDGSEAFLALQHHYQDLCTLTDDQRKKRQTDDDGGVIDPRKNADGVHAAVDLPLWDVEGSDSRMMLSERDRAGGNPGYEKVRRARLEKALRVLLDDRTAKDGKVRDMDEILKDMADMEDKEDSNRVLFWQKVNGQ</sequence>
<dbReference type="EMBL" id="JAKWFO010000006">
    <property type="protein sequence ID" value="KAI9634588.1"/>
    <property type="molecule type" value="Genomic_DNA"/>
</dbReference>
<evidence type="ECO:0000256" key="1">
    <source>
        <dbReference type="SAM" id="MobiDB-lite"/>
    </source>
</evidence>
<comment type="caution">
    <text evidence="2">The sequence shown here is derived from an EMBL/GenBank/DDBJ whole genome shotgun (WGS) entry which is preliminary data.</text>
</comment>
<dbReference type="Proteomes" id="UP001164286">
    <property type="component" value="Unassembled WGS sequence"/>
</dbReference>
<proteinExistence type="predicted"/>
<feature type="region of interest" description="Disordered" evidence="1">
    <location>
        <begin position="1"/>
        <end position="53"/>
    </location>
</feature>
<accession>A0AA38LTD8</accession>
<organism evidence="2 3">
    <name type="scientific">Dioszegia hungarica</name>
    <dbReference type="NCBI Taxonomy" id="4972"/>
    <lineage>
        <taxon>Eukaryota</taxon>
        <taxon>Fungi</taxon>
        <taxon>Dikarya</taxon>
        <taxon>Basidiomycota</taxon>
        <taxon>Agaricomycotina</taxon>
        <taxon>Tremellomycetes</taxon>
        <taxon>Tremellales</taxon>
        <taxon>Bulleribasidiaceae</taxon>
        <taxon>Dioszegia</taxon>
    </lineage>
</organism>
<feature type="compositionally biased region" description="Basic and acidic residues" evidence="1">
    <location>
        <begin position="135"/>
        <end position="153"/>
    </location>
</feature>
<evidence type="ECO:0000313" key="2">
    <source>
        <dbReference type="EMBL" id="KAI9634588.1"/>
    </source>
</evidence>
<protein>
    <submittedName>
        <fullName evidence="2">Uncharacterized protein</fullName>
    </submittedName>
</protein>
<name>A0AA38LTD8_9TREE</name>
<feature type="region of interest" description="Disordered" evidence="1">
    <location>
        <begin position="135"/>
        <end position="161"/>
    </location>
</feature>
<evidence type="ECO:0000313" key="3">
    <source>
        <dbReference type="Proteomes" id="UP001164286"/>
    </source>
</evidence>
<dbReference type="RefSeq" id="XP_052944365.1">
    <property type="nucleotide sequence ID" value="XM_053089663.1"/>
</dbReference>
<keyword evidence="3" id="KW-1185">Reference proteome</keyword>
<dbReference type="AlphaFoldDB" id="A0AA38LTD8"/>
<reference evidence="2" key="1">
    <citation type="journal article" date="2022" name="G3 (Bethesda)">
        <title>High quality genome of the basidiomycete yeast Dioszegia hungarica PDD-24b-2 isolated from cloud water.</title>
        <authorList>
            <person name="Jarrige D."/>
            <person name="Haridas S."/>
            <person name="Bleykasten-Grosshans C."/>
            <person name="Joly M."/>
            <person name="Nadalig T."/>
            <person name="Sancelme M."/>
            <person name="Vuilleumier S."/>
            <person name="Grigoriev I.V."/>
            <person name="Amato P."/>
            <person name="Bringel F."/>
        </authorList>
    </citation>
    <scope>NUCLEOTIDE SEQUENCE</scope>
    <source>
        <strain evidence="2">PDD-24b-2</strain>
    </source>
</reference>
<gene>
    <name evidence="2" type="ORF">MKK02DRAFT_37466</name>
</gene>
<dbReference type="GeneID" id="77728868"/>
<feature type="compositionally biased region" description="Basic and acidic residues" evidence="1">
    <location>
        <begin position="12"/>
        <end position="35"/>
    </location>
</feature>